<proteinExistence type="predicted"/>
<name>A0A1Q9E7H4_SYMMI</name>
<dbReference type="OrthoDB" id="10653818at2759"/>
<keyword evidence="2" id="KW-0472">Membrane</keyword>
<feature type="region of interest" description="Disordered" evidence="1">
    <location>
        <begin position="45"/>
        <end position="118"/>
    </location>
</feature>
<protein>
    <submittedName>
        <fullName evidence="3">Uncharacterized protein</fullName>
    </submittedName>
</protein>
<sequence>MSSGGRRGWRPPANAQTFSFGPFLTCHCAHGVADDAEVAIDREEIRRGNSPGKGVGLGSKGQTASNRRLESKASQQSKLQLPDKALPELQAREARRSEQLQHEGSTASLAASMQPSKPVQVLVPDRRSPSKVWTIILFVWVCIGFVALAAGYPSAEGAYESLEDRICKLQSAEFRSVSQDDGLDRYNLSPSMTCRVHLELYTGKSGCSPEDPRCWESAESSHGGWSKVTFQFPKEFLSTMSPETCDGVVQRYLAREDGFPCSVSEGGITAIAKGRQALSPLRLALFRHPLAVMGWLVVICLLILARICGGPKTFCLASRMRRLFKFSGLAYLLLLAVAAATVSWRYSAAEDFISRLKEGRCTLGDASTTPMASDWPLAQALVCKANISVKGADAKFSSLAFASSFRWRSLESPASLECTDLVEQVYEQTSFPCAFQPGKNGSLVFAGHKDELSPLLVAGLLLSSMHHLIYASWWWVTLSALVLLVVATPATLLSCVRWQRDVTVEGYRALPGR</sequence>
<dbReference type="EMBL" id="LSRX01000238">
    <property type="protein sequence ID" value="OLQ03377.1"/>
    <property type="molecule type" value="Genomic_DNA"/>
</dbReference>
<comment type="caution">
    <text evidence="3">The sequence shown here is derived from an EMBL/GenBank/DDBJ whole genome shotgun (WGS) entry which is preliminary data.</text>
</comment>
<gene>
    <name evidence="3" type="ORF">AK812_SmicGene13723</name>
</gene>
<feature type="transmembrane region" description="Helical" evidence="2">
    <location>
        <begin position="329"/>
        <end position="347"/>
    </location>
</feature>
<feature type="compositionally biased region" description="Polar residues" evidence="1">
    <location>
        <begin position="102"/>
        <end position="117"/>
    </location>
</feature>
<dbReference type="Proteomes" id="UP000186817">
    <property type="component" value="Unassembled WGS sequence"/>
</dbReference>
<feature type="compositionally biased region" description="Polar residues" evidence="1">
    <location>
        <begin position="60"/>
        <end position="79"/>
    </location>
</feature>
<organism evidence="3 4">
    <name type="scientific">Symbiodinium microadriaticum</name>
    <name type="common">Dinoflagellate</name>
    <name type="synonym">Zooxanthella microadriatica</name>
    <dbReference type="NCBI Taxonomy" id="2951"/>
    <lineage>
        <taxon>Eukaryota</taxon>
        <taxon>Sar</taxon>
        <taxon>Alveolata</taxon>
        <taxon>Dinophyceae</taxon>
        <taxon>Suessiales</taxon>
        <taxon>Symbiodiniaceae</taxon>
        <taxon>Symbiodinium</taxon>
    </lineage>
</organism>
<keyword evidence="2" id="KW-0812">Transmembrane</keyword>
<feature type="compositionally biased region" description="Basic and acidic residues" evidence="1">
    <location>
        <begin position="90"/>
        <end position="101"/>
    </location>
</feature>
<evidence type="ECO:0000313" key="4">
    <source>
        <dbReference type="Proteomes" id="UP000186817"/>
    </source>
</evidence>
<dbReference type="AlphaFoldDB" id="A0A1Q9E7H4"/>
<evidence type="ECO:0000313" key="3">
    <source>
        <dbReference type="EMBL" id="OLQ03377.1"/>
    </source>
</evidence>
<feature type="transmembrane region" description="Helical" evidence="2">
    <location>
        <begin position="472"/>
        <end position="493"/>
    </location>
</feature>
<accession>A0A1Q9E7H4</accession>
<evidence type="ECO:0000256" key="1">
    <source>
        <dbReference type="SAM" id="MobiDB-lite"/>
    </source>
</evidence>
<feature type="transmembrane region" description="Helical" evidence="2">
    <location>
        <begin position="132"/>
        <end position="152"/>
    </location>
</feature>
<keyword evidence="2" id="KW-1133">Transmembrane helix</keyword>
<reference evidence="3 4" key="1">
    <citation type="submission" date="2016-02" db="EMBL/GenBank/DDBJ databases">
        <title>Genome analysis of coral dinoflagellate symbionts highlights evolutionary adaptations to a symbiotic lifestyle.</title>
        <authorList>
            <person name="Aranda M."/>
            <person name="Li Y."/>
            <person name="Liew Y.J."/>
            <person name="Baumgarten S."/>
            <person name="Simakov O."/>
            <person name="Wilson M."/>
            <person name="Piel J."/>
            <person name="Ashoor H."/>
            <person name="Bougouffa S."/>
            <person name="Bajic V.B."/>
            <person name="Ryu T."/>
            <person name="Ravasi T."/>
            <person name="Bayer T."/>
            <person name="Micklem G."/>
            <person name="Kim H."/>
            <person name="Bhak J."/>
            <person name="Lajeunesse T.C."/>
            <person name="Voolstra C.R."/>
        </authorList>
    </citation>
    <scope>NUCLEOTIDE SEQUENCE [LARGE SCALE GENOMIC DNA]</scope>
    <source>
        <strain evidence="3 4">CCMP2467</strain>
    </source>
</reference>
<evidence type="ECO:0000256" key="2">
    <source>
        <dbReference type="SAM" id="Phobius"/>
    </source>
</evidence>
<feature type="transmembrane region" description="Helical" evidence="2">
    <location>
        <begin position="290"/>
        <end position="308"/>
    </location>
</feature>
<keyword evidence="4" id="KW-1185">Reference proteome</keyword>